<accession>C5FZY5</accession>
<organism evidence="1 2">
    <name type="scientific">Arthroderma otae (strain ATCC MYA-4605 / CBS 113480)</name>
    <name type="common">Microsporum canis</name>
    <dbReference type="NCBI Taxonomy" id="554155"/>
    <lineage>
        <taxon>Eukaryota</taxon>
        <taxon>Fungi</taxon>
        <taxon>Dikarya</taxon>
        <taxon>Ascomycota</taxon>
        <taxon>Pezizomycotina</taxon>
        <taxon>Eurotiomycetes</taxon>
        <taxon>Eurotiomycetidae</taxon>
        <taxon>Onygenales</taxon>
        <taxon>Arthrodermataceae</taxon>
        <taxon>Microsporum</taxon>
    </lineage>
</organism>
<dbReference type="OrthoDB" id="10027013at2759"/>
<dbReference type="GeneID" id="9227668"/>
<dbReference type="RefSeq" id="XP_002843174.1">
    <property type="nucleotide sequence ID" value="XM_002843128.1"/>
</dbReference>
<dbReference type="OMA" id="HYESMTC"/>
<gene>
    <name evidence="1" type="ORF">MCYG_08257</name>
</gene>
<reference evidence="2" key="1">
    <citation type="journal article" date="2012" name="MBio">
        <title>Comparative genome analysis of Trichophyton rubrum and related dermatophytes reveals candidate genes involved in infection.</title>
        <authorList>
            <person name="Martinez D.A."/>
            <person name="Oliver B.G."/>
            <person name="Graeser Y."/>
            <person name="Goldberg J.M."/>
            <person name="Li W."/>
            <person name="Martinez-Rossi N.M."/>
            <person name="Monod M."/>
            <person name="Shelest E."/>
            <person name="Barton R.C."/>
            <person name="Birch E."/>
            <person name="Brakhage A.A."/>
            <person name="Chen Z."/>
            <person name="Gurr S.J."/>
            <person name="Heiman D."/>
            <person name="Heitman J."/>
            <person name="Kosti I."/>
            <person name="Rossi A."/>
            <person name="Saif S."/>
            <person name="Samalova M."/>
            <person name="Saunders C.W."/>
            <person name="Shea T."/>
            <person name="Summerbell R.C."/>
            <person name="Xu J."/>
            <person name="Young S."/>
            <person name="Zeng Q."/>
            <person name="Birren B.W."/>
            <person name="Cuomo C.A."/>
            <person name="White T.C."/>
        </authorList>
    </citation>
    <scope>NUCLEOTIDE SEQUENCE [LARGE SCALE GENOMIC DNA]</scope>
    <source>
        <strain evidence="2">ATCC MYA-4605 / CBS 113480</strain>
    </source>
</reference>
<keyword evidence="2" id="KW-1185">Reference proteome</keyword>
<proteinExistence type="predicted"/>
<dbReference type="VEuPathDB" id="FungiDB:MCYG_08257"/>
<dbReference type="eggNOG" id="ENOG502S4CM">
    <property type="taxonomic scope" value="Eukaryota"/>
</dbReference>
<evidence type="ECO:0000313" key="2">
    <source>
        <dbReference type="Proteomes" id="UP000002035"/>
    </source>
</evidence>
<sequence>MDFLSRSRRITYSPHPLTSFRATQSETWINPQSHSIIEDSLIARVKGDTLVPSTSLPARKLPLNQLSDEELLARFTHGFFGGMLFATERLILASGVWRLMAVQIKGLSQTNPLTLVTGPTSLSLQSPKDIWSAAEIPMTTLLPLHSRLFGSFQVTDSQLVGQTQQTLASTITSKMKVHDAQKNYSYIDFGFGRGNFAGCHRLSVHRQRSVDDISPGIEGTDPSDSVIEFRLSHFHCNPAGGKLHNLSILESFHQIYAKLLFTDALRLLC</sequence>
<dbReference type="Proteomes" id="UP000002035">
    <property type="component" value="Unassembled WGS sequence"/>
</dbReference>
<dbReference type="HOGENOM" id="CLU_090700_1_0_1"/>
<name>C5FZY5_ARTOC</name>
<protein>
    <submittedName>
        <fullName evidence="1">Uncharacterized protein</fullName>
    </submittedName>
</protein>
<dbReference type="EMBL" id="DS995708">
    <property type="protein sequence ID" value="EEQ35438.1"/>
    <property type="molecule type" value="Genomic_DNA"/>
</dbReference>
<dbReference type="AlphaFoldDB" id="C5FZY5"/>
<evidence type="ECO:0000313" key="1">
    <source>
        <dbReference type="EMBL" id="EEQ35438.1"/>
    </source>
</evidence>